<evidence type="ECO:0000313" key="13">
    <source>
        <dbReference type="Proteomes" id="UP000694552"/>
    </source>
</evidence>
<dbReference type="Gene3D" id="1.10.287.1490">
    <property type="match status" value="1"/>
</dbReference>
<evidence type="ECO:0000256" key="6">
    <source>
        <dbReference type="ARBA" id="ARBA00023054"/>
    </source>
</evidence>
<evidence type="ECO:0000256" key="9">
    <source>
        <dbReference type="PROSITE-ProRule" id="PRU00023"/>
    </source>
</evidence>
<dbReference type="Pfam" id="PF13637">
    <property type="entry name" value="Ank_4"/>
    <property type="match status" value="1"/>
</dbReference>
<dbReference type="GO" id="GO:0005634">
    <property type="term" value="C:nucleus"/>
    <property type="evidence" value="ECO:0007669"/>
    <property type="project" value="UniProtKB-SubCell"/>
</dbReference>
<evidence type="ECO:0000256" key="4">
    <source>
        <dbReference type="ARBA" id="ARBA00022737"/>
    </source>
</evidence>
<sequence>MKSLKSRLKKHEAVIGGSALNTDWNKYDDRLMKAAERGDVEKVSSILAKKGVSPTKLDLEGRSAFHVVASKGNLDCLNTILIHGVDITATDAAGRNALHLAAKYGHALCLQKLLQYNCPTENVDLQGRTALHDAAMSDCSSSIQLLCDHGASVNSKDGDGRTPLVLATQMCRPTVCQLLIDRGADVNARDKQNRTALMLGCEYGCKDAVEVLLKNGADVSLTDGLGHDCAYYARIGDNIDILALIKAAVEDSSKARDTMRKGQPEQKITNMSQKWNRLHAQEEVNVKLYQKEHNAQELELENQDLKDRMREAQEEQRMLLDRISGLQLQLNEEQMFADDLENEKDELKKILTTKEKQHEESLRTIEALKAKLKYYEVDFVGSGSNFGNRKEDLLLKQGQMFAVESQSRSMLRPLELSLPNQSSSSEKETLKKELDNMRTCYGAAKEEISKLQRELSHKVSECKALSLECERTKAESDGQIKQLEDALKDVQKRMFDSEGKVKQMQTHFLALKDHLTNEAASGNSKLTEELKDQLKEMKTKYEGASAEVGKLRNQIKQNELLVAEFKRDEGRLVEENKRLQKELVKLEMERDKRGRNVVELEGQLKETAAKLARSVTSEKFENMKSLLSNEVNEKARKLAEMEGELGKLQAEILLLKRESENQKAKLAHHVKPEDHEQMRSGFEQKNEELGKVISEVSQKNQTLQKELERLQIDNKMLKQQIQMLKTEIKSQNVPLKIHEELKKTNDLTVGDLTKKLFEITKKYNESKAEAEKLLAENSSLSENIGHLQAVYLSPEQHKKEVEALKSNGIELEKQLAELQKKYDDEQAKVCKLVSENTVMRETLRDQYVLATTHEEVKTVLNNTLEKTNRELSDLKGKTEEIKQEFMRVNEENGTFKNKVKLLQNQLQTEYISLKDHETAVTTLNKSIQELQENNVAIMAEYKRGQEEILQLHMEIEAQKKELDTIQECIKSKYAPVASFEDREQSFEATVRELKAQLQEQVQKCRESEEENKKCKQENEKLKNGILSIQNDLQQNYILAEKSREMEKMFASKMEELNKQLRELLQKYTGKKEEKDELQESTKQPVTPQAQHLSVEQIEALKKALGHTIEELKEALRSKKECYDKETLKVGELQQELSGLRKSSVPLVEYTQMKEMLEQEIVAIKNSLKEKEEENRVKNEEILKLQSEIQLTQQALTDLESKEVIDISEYKSMKSTLEAQINSIAENLSNMNKKYEEACEEALQAKKSELSLKDEKELLQLRSCSIEQEIKDQKERCDKSLTTIIDLQKRIQESAKQVEAKDNKITELLNDVERLKQALNGLSQLTYTTGIPSKRQNQQVDVLQNQVKTLQQQLADAKRQHQEVVSVYRTHLLSAVQGHMDEDVQAALLQIIRMRQGLVC</sequence>
<feature type="repeat" description="ANK" evidence="9">
    <location>
        <begin position="159"/>
        <end position="191"/>
    </location>
</feature>
<dbReference type="PROSITE" id="PS50088">
    <property type="entry name" value="ANK_REPEAT"/>
    <property type="match status" value="5"/>
</dbReference>
<dbReference type="Pfam" id="PF00023">
    <property type="entry name" value="Ank"/>
    <property type="match status" value="2"/>
</dbReference>
<feature type="repeat" description="ANK" evidence="9">
    <location>
        <begin position="60"/>
        <end position="92"/>
    </location>
</feature>
<dbReference type="GO" id="GO:0005856">
    <property type="term" value="C:cytoskeleton"/>
    <property type="evidence" value="ECO:0007669"/>
    <property type="project" value="UniProtKB-SubCell"/>
</dbReference>
<evidence type="ECO:0000256" key="8">
    <source>
        <dbReference type="ARBA" id="ARBA00023242"/>
    </source>
</evidence>
<keyword evidence="8" id="KW-0539">Nucleus</keyword>
<feature type="coiled-coil region" evidence="10">
    <location>
        <begin position="1283"/>
        <end position="1366"/>
    </location>
</feature>
<dbReference type="InterPro" id="IPR036770">
    <property type="entry name" value="Ankyrin_rpt-contain_sf"/>
</dbReference>
<feature type="repeat" description="ANK" evidence="9">
    <location>
        <begin position="192"/>
        <end position="224"/>
    </location>
</feature>
<comment type="subcellular location">
    <subcellularLocation>
        <location evidence="2">Cytoplasm</location>
        <location evidence="2">Cytoskeleton</location>
    </subcellularLocation>
    <subcellularLocation>
        <location evidence="1">Nucleus</location>
    </subcellularLocation>
</comment>
<dbReference type="PANTHER" id="PTHR24129">
    <property type="entry name" value="ANKYCORBIN"/>
    <property type="match status" value="1"/>
</dbReference>
<reference evidence="12" key="2">
    <citation type="submission" date="2025-09" db="UniProtKB">
        <authorList>
            <consortium name="Ensembl"/>
        </authorList>
    </citation>
    <scope>IDENTIFICATION</scope>
</reference>
<dbReference type="Gene3D" id="1.25.40.20">
    <property type="entry name" value="Ankyrin repeat-containing domain"/>
    <property type="match status" value="2"/>
</dbReference>
<dbReference type="SMART" id="SM00248">
    <property type="entry name" value="ANK"/>
    <property type="match status" value="6"/>
</dbReference>
<keyword evidence="6 10" id="KW-0175">Coiled coil</keyword>
<keyword evidence="7" id="KW-0206">Cytoskeleton</keyword>
<feature type="coiled-coil region" evidence="10">
    <location>
        <begin position="756"/>
        <end position="828"/>
    </location>
</feature>
<name>A0A8C8A9T7_9STRI</name>
<feature type="coiled-coil region" evidence="10">
    <location>
        <begin position="1146"/>
        <end position="1247"/>
    </location>
</feature>
<feature type="coiled-coil region" evidence="10">
    <location>
        <begin position="286"/>
        <end position="371"/>
    </location>
</feature>
<feature type="region of interest" description="Disordered" evidence="11">
    <location>
        <begin position="1070"/>
        <end position="1089"/>
    </location>
</feature>
<feature type="coiled-coil region" evidence="10">
    <location>
        <begin position="624"/>
        <end position="727"/>
    </location>
</feature>
<proteinExistence type="predicted"/>
<evidence type="ECO:0000256" key="2">
    <source>
        <dbReference type="ARBA" id="ARBA00004245"/>
    </source>
</evidence>
<feature type="compositionally biased region" description="Basic and acidic residues" evidence="11">
    <location>
        <begin position="1070"/>
        <end position="1079"/>
    </location>
</feature>
<feature type="repeat" description="ANK" evidence="9">
    <location>
        <begin position="126"/>
        <end position="158"/>
    </location>
</feature>
<evidence type="ECO:0000256" key="5">
    <source>
        <dbReference type="ARBA" id="ARBA00023043"/>
    </source>
</evidence>
<evidence type="ECO:0000256" key="1">
    <source>
        <dbReference type="ARBA" id="ARBA00004123"/>
    </source>
</evidence>
<dbReference type="PROSITE" id="PS50297">
    <property type="entry name" value="ANK_REP_REGION"/>
    <property type="match status" value="4"/>
</dbReference>
<feature type="coiled-coil region" evidence="10">
    <location>
        <begin position="427"/>
        <end position="500"/>
    </location>
</feature>
<keyword evidence="3" id="KW-0963">Cytoplasm</keyword>
<dbReference type="PANTHER" id="PTHR24129:SF1">
    <property type="entry name" value="UVEAL AUTOANTIGEN WITH COILED-COIL DOMAINS AND ANKYRIN REPEATS"/>
    <property type="match status" value="1"/>
</dbReference>
<dbReference type="InterPro" id="IPR002110">
    <property type="entry name" value="Ankyrin_rpt"/>
</dbReference>
<dbReference type="Pfam" id="PF12796">
    <property type="entry name" value="Ank_2"/>
    <property type="match status" value="1"/>
</dbReference>
<keyword evidence="5 9" id="KW-0040">ANK repeat</keyword>
<reference evidence="12" key="1">
    <citation type="submission" date="2025-08" db="UniProtKB">
        <authorList>
            <consortium name="Ensembl"/>
        </authorList>
    </citation>
    <scope>IDENTIFICATION</scope>
</reference>
<keyword evidence="13" id="KW-1185">Reference proteome</keyword>
<organism evidence="12 13">
    <name type="scientific">Otus sunia</name>
    <name type="common">Oriental scops-owl</name>
    <dbReference type="NCBI Taxonomy" id="257818"/>
    <lineage>
        <taxon>Eukaryota</taxon>
        <taxon>Metazoa</taxon>
        <taxon>Chordata</taxon>
        <taxon>Craniata</taxon>
        <taxon>Vertebrata</taxon>
        <taxon>Euteleostomi</taxon>
        <taxon>Archelosauria</taxon>
        <taxon>Archosauria</taxon>
        <taxon>Dinosauria</taxon>
        <taxon>Saurischia</taxon>
        <taxon>Theropoda</taxon>
        <taxon>Coelurosauria</taxon>
        <taxon>Aves</taxon>
        <taxon>Neognathae</taxon>
        <taxon>Neoaves</taxon>
        <taxon>Telluraves</taxon>
        <taxon>Strigiformes</taxon>
        <taxon>Strigidae</taxon>
        <taxon>Otus</taxon>
    </lineage>
</organism>
<keyword evidence="4" id="KW-0677">Repeat</keyword>
<feature type="repeat" description="ANK" evidence="9">
    <location>
        <begin position="93"/>
        <end position="125"/>
    </location>
</feature>
<feature type="coiled-coil region" evidence="10">
    <location>
        <begin position="527"/>
        <end position="596"/>
    </location>
</feature>
<dbReference type="PRINTS" id="PR01415">
    <property type="entry name" value="ANKYRIN"/>
</dbReference>
<evidence type="ECO:0000256" key="3">
    <source>
        <dbReference type="ARBA" id="ARBA00022490"/>
    </source>
</evidence>
<feature type="compositionally biased region" description="Polar residues" evidence="11">
    <location>
        <begin position="1080"/>
        <end position="1089"/>
    </location>
</feature>
<evidence type="ECO:0000256" key="10">
    <source>
        <dbReference type="SAM" id="Coils"/>
    </source>
</evidence>
<dbReference type="InterPro" id="IPR042420">
    <property type="entry name" value="RAI14/UACA"/>
</dbReference>
<dbReference type="GO" id="GO:0005829">
    <property type="term" value="C:cytosol"/>
    <property type="evidence" value="ECO:0007669"/>
    <property type="project" value="UniProtKB-ARBA"/>
</dbReference>
<dbReference type="SUPFAM" id="SSF48403">
    <property type="entry name" value="Ankyrin repeat"/>
    <property type="match status" value="1"/>
</dbReference>
<dbReference type="Ensembl" id="ENSOSUT00000002333.1">
    <property type="protein sequence ID" value="ENSOSUP00000002287.1"/>
    <property type="gene ID" value="ENSOSUG00000001639.1"/>
</dbReference>
<evidence type="ECO:0000256" key="7">
    <source>
        <dbReference type="ARBA" id="ARBA00023212"/>
    </source>
</evidence>
<protein>
    <submittedName>
        <fullName evidence="12">Uveal autoantigen with coiled-coil domains and ankyrin repeats</fullName>
    </submittedName>
</protein>
<accession>A0A8C8A9T7</accession>
<evidence type="ECO:0000256" key="11">
    <source>
        <dbReference type="SAM" id="MobiDB-lite"/>
    </source>
</evidence>
<dbReference type="Proteomes" id="UP000694552">
    <property type="component" value="Unplaced"/>
</dbReference>
<dbReference type="GO" id="GO:0003779">
    <property type="term" value="F:actin binding"/>
    <property type="evidence" value="ECO:0007669"/>
    <property type="project" value="InterPro"/>
</dbReference>
<evidence type="ECO:0000313" key="12">
    <source>
        <dbReference type="Ensembl" id="ENSOSUP00000002287.1"/>
    </source>
</evidence>
<dbReference type="FunFam" id="1.25.40.20:FF:000083">
    <property type="entry name" value="Uveal autoantigen with coiled-coil domains and ankyrin repeats"/>
    <property type="match status" value="1"/>
</dbReference>